<dbReference type="EMBL" id="JAHQIW010001359">
    <property type="protein sequence ID" value="KAJ1352334.1"/>
    <property type="molecule type" value="Genomic_DNA"/>
</dbReference>
<evidence type="ECO:0000313" key="2">
    <source>
        <dbReference type="Proteomes" id="UP001196413"/>
    </source>
</evidence>
<keyword evidence="2" id="KW-1185">Reference proteome</keyword>
<evidence type="ECO:0000313" key="1">
    <source>
        <dbReference type="EMBL" id="KAJ1352334.1"/>
    </source>
</evidence>
<organism evidence="1 2">
    <name type="scientific">Parelaphostrongylus tenuis</name>
    <name type="common">Meningeal worm</name>
    <dbReference type="NCBI Taxonomy" id="148309"/>
    <lineage>
        <taxon>Eukaryota</taxon>
        <taxon>Metazoa</taxon>
        <taxon>Ecdysozoa</taxon>
        <taxon>Nematoda</taxon>
        <taxon>Chromadorea</taxon>
        <taxon>Rhabditida</taxon>
        <taxon>Rhabditina</taxon>
        <taxon>Rhabditomorpha</taxon>
        <taxon>Strongyloidea</taxon>
        <taxon>Metastrongylidae</taxon>
        <taxon>Parelaphostrongylus</taxon>
    </lineage>
</organism>
<dbReference type="Proteomes" id="UP001196413">
    <property type="component" value="Unassembled WGS sequence"/>
</dbReference>
<reference evidence="1" key="1">
    <citation type="submission" date="2021-06" db="EMBL/GenBank/DDBJ databases">
        <title>Parelaphostrongylus tenuis whole genome reference sequence.</title>
        <authorList>
            <person name="Garwood T.J."/>
            <person name="Larsen P.A."/>
            <person name="Fountain-Jones N.M."/>
            <person name="Garbe J.R."/>
            <person name="Macchietto M.G."/>
            <person name="Kania S.A."/>
            <person name="Gerhold R.W."/>
            <person name="Richards J.E."/>
            <person name="Wolf T.M."/>
        </authorList>
    </citation>
    <scope>NUCLEOTIDE SEQUENCE</scope>
    <source>
        <strain evidence="1">MNPRO001-30</strain>
        <tissue evidence="1">Meninges</tissue>
    </source>
</reference>
<proteinExistence type="predicted"/>
<sequence>MAPYKDYTKNVIAWANSSKYGEANWHGKVKSSSEGHRGIRRLNVCQSATRPQACVLRPANHDQLSDLVLNITYGIMLPFHSDLHRALRLALQDTVTVKMYEISKLRNGSIINIIEGCWSENNNEMRSSVTIGFE</sequence>
<gene>
    <name evidence="1" type="ORF">KIN20_008648</name>
</gene>
<comment type="caution">
    <text evidence="1">The sequence shown here is derived from an EMBL/GenBank/DDBJ whole genome shotgun (WGS) entry which is preliminary data.</text>
</comment>
<name>A0AAD5MWW8_PARTN</name>
<protein>
    <submittedName>
        <fullName evidence="1">Uncharacterized protein</fullName>
    </submittedName>
</protein>
<accession>A0AAD5MWW8</accession>
<dbReference type="AlphaFoldDB" id="A0AAD5MWW8"/>